<evidence type="ECO:0000256" key="4">
    <source>
        <dbReference type="ARBA" id="ARBA00022771"/>
    </source>
</evidence>
<feature type="compositionally biased region" description="Polar residues" evidence="8">
    <location>
        <begin position="131"/>
        <end position="142"/>
    </location>
</feature>
<sequence>MVRMSQTRLTPRLNRAIHLIGDDGENAEFPGATTALPLLCSMMEETRPHKCLFCDRGFRKHEHLQRHTRTHTKEKPYGCECGLFFTRQDLLQRHRRVSHCLTDAHSGVSGRSRLFGDSSPRYSFSRDPETSTHLLHNSQSGKTPAPVVDNSNSLSSAERASALPQDRTLPLPPEYHSLGKSILIPQPQKHVLSDYLHFFSNSGLQRIADNLRSKTSDRDENLRASAAETLSRIASPVQKYPTELLGTVGADNQTEELSRCYAPWADYQREAPDFVPPSDQACGRYFASGVKNSRFQLINHTSQDDDLHPALRSVIIALGALYLFEARNAKSMFKASRHTALKAWNAWPDHREDGSSKNITQLLITFLLLSEFISSDQPIYLVDELQLFGSAIFFYSRLLKNPEEKMPTMINEPAGRREMAQRAREVALCALTSQGFLLGLSNKPRPSEFNMKIHSSSQSWNESNNTTQEPDGTPSRSQNALMQALMEQVDRADSSVVNFSVTKSEFSTLSFLVSFIVSQVGLIEDAFAPDVPSGPLAVEYNRFVKSLTLINSNTYHQVDSPALAPGNYIMYEKHRLICLTYIRAVFRTELTYGEDSSQLAGALEKSHFEVNERSSQYLLLAVKHCLDFLEEPANTGFTYYIHHYASSWGFEVVIWTFESAVFMSKWLDQYMIGTSSTQDVMVERAKHLLAMALSSLYDASELSNVVDVDNLPRLPLQFWGQVLKELKTKPFAVRLGKALDILTQFCDKSGQNPRHR</sequence>
<dbReference type="SUPFAM" id="SSF57667">
    <property type="entry name" value="beta-beta-alpha zinc fingers"/>
    <property type="match status" value="1"/>
</dbReference>
<dbReference type="AlphaFoldDB" id="A0A166Q272"/>
<evidence type="ECO:0000256" key="2">
    <source>
        <dbReference type="ARBA" id="ARBA00022723"/>
    </source>
</evidence>
<dbReference type="GO" id="GO:0000978">
    <property type="term" value="F:RNA polymerase II cis-regulatory region sequence-specific DNA binding"/>
    <property type="evidence" value="ECO:0007669"/>
    <property type="project" value="InterPro"/>
</dbReference>
<gene>
    <name evidence="10" type="ORF">CI238_01047</name>
</gene>
<dbReference type="Pfam" id="PF00096">
    <property type="entry name" value="zf-C2H2"/>
    <property type="match status" value="1"/>
</dbReference>
<evidence type="ECO:0000256" key="5">
    <source>
        <dbReference type="ARBA" id="ARBA00022833"/>
    </source>
</evidence>
<dbReference type="EMBL" id="LFIW01002536">
    <property type="protein sequence ID" value="KZL67432.1"/>
    <property type="molecule type" value="Genomic_DNA"/>
</dbReference>
<evidence type="ECO:0000259" key="9">
    <source>
        <dbReference type="PROSITE" id="PS50157"/>
    </source>
</evidence>
<dbReference type="SMART" id="SM00355">
    <property type="entry name" value="ZnF_C2H2"/>
    <property type="match status" value="2"/>
</dbReference>
<reference evidence="10 11" key="1">
    <citation type="submission" date="2015-06" db="EMBL/GenBank/DDBJ databases">
        <title>Survival trade-offs in plant roots during colonization by closely related pathogenic and mutualistic fungi.</title>
        <authorList>
            <person name="Hacquard S."/>
            <person name="Kracher B."/>
            <person name="Hiruma K."/>
            <person name="Weinman A."/>
            <person name="Muench P."/>
            <person name="Garrido Oter R."/>
            <person name="Ver Loren van Themaat E."/>
            <person name="Dallerey J.-F."/>
            <person name="Damm U."/>
            <person name="Henrissat B."/>
            <person name="Lespinet O."/>
            <person name="Thon M."/>
            <person name="Kemen E."/>
            <person name="McHardy A.C."/>
            <person name="Schulze-Lefert P."/>
            <person name="O'Connell R.J."/>
        </authorList>
    </citation>
    <scope>NUCLEOTIDE SEQUENCE [LARGE SCALE GENOMIC DNA]</scope>
    <source>
        <strain evidence="10 11">MAFF 238704</strain>
    </source>
</reference>
<organism evidence="10 11">
    <name type="scientific">Colletotrichum incanum</name>
    <name type="common">Soybean anthracnose fungus</name>
    <dbReference type="NCBI Taxonomy" id="1573173"/>
    <lineage>
        <taxon>Eukaryota</taxon>
        <taxon>Fungi</taxon>
        <taxon>Dikarya</taxon>
        <taxon>Ascomycota</taxon>
        <taxon>Pezizomycotina</taxon>
        <taxon>Sordariomycetes</taxon>
        <taxon>Hypocreomycetidae</taxon>
        <taxon>Glomerellales</taxon>
        <taxon>Glomerellaceae</taxon>
        <taxon>Colletotrichum</taxon>
        <taxon>Colletotrichum spaethianum species complex</taxon>
    </lineage>
</organism>
<comment type="caution">
    <text evidence="10">The sequence shown here is derived from an EMBL/GenBank/DDBJ whole genome shotgun (WGS) entry which is preliminary data.</text>
</comment>
<evidence type="ECO:0000256" key="8">
    <source>
        <dbReference type="SAM" id="MobiDB-lite"/>
    </source>
</evidence>
<name>A0A166Q272_COLIC</name>
<proteinExistence type="predicted"/>
<dbReference type="GO" id="GO:0000981">
    <property type="term" value="F:DNA-binding transcription factor activity, RNA polymerase II-specific"/>
    <property type="evidence" value="ECO:0007669"/>
    <property type="project" value="InterPro"/>
</dbReference>
<accession>A0A166Q272</accession>
<dbReference type="PROSITE" id="PS50157">
    <property type="entry name" value="ZINC_FINGER_C2H2_2"/>
    <property type="match status" value="1"/>
</dbReference>
<dbReference type="InterPro" id="IPR051059">
    <property type="entry name" value="VerF-like"/>
</dbReference>
<dbReference type="PANTHER" id="PTHR40626:SF11">
    <property type="entry name" value="ZINC FINGER PROTEIN YPR022C"/>
    <property type="match status" value="1"/>
</dbReference>
<dbReference type="GO" id="GO:0008270">
    <property type="term" value="F:zinc ion binding"/>
    <property type="evidence" value="ECO:0007669"/>
    <property type="project" value="UniProtKB-KW"/>
</dbReference>
<dbReference type="PROSITE" id="PS00028">
    <property type="entry name" value="ZINC_FINGER_C2H2_1"/>
    <property type="match status" value="1"/>
</dbReference>
<keyword evidence="11" id="KW-1185">Reference proteome</keyword>
<dbReference type="Gene3D" id="3.30.160.60">
    <property type="entry name" value="Classic Zinc Finger"/>
    <property type="match status" value="2"/>
</dbReference>
<keyword evidence="3" id="KW-0677">Repeat</keyword>
<evidence type="ECO:0000256" key="6">
    <source>
        <dbReference type="ARBA" id="ARBA00023242"/>
    </source>
</evidence>
<dbReference type="InterPro" id="IPR013087">
    <property type="entry name" value="Znf_C2H2_type"/>
</dbReference>
<dbReference type="GO" id="GO:0005634">
    <property type="term" value="C:nucleus"/>
    <property type="evidence" value="ECO:0007669"/>
    <property type="project" value="UniProtKB-SubCell"/>
</dbReference>
<evidence type="ECO:0000256" key="1">
    <source>
        <dbReference type="ARBA" id="ARBA00004123"/>
    </source>
</evidence>
<feature type="region of interest" description="Disordered" evidence="8">
    <location>
        <begin position="454"/>
        <end position="478"/>
    </location>
</feature>
<keyword evidence="5" id="KW-0862">Zinc</keyword>
<evidence type="ECO:0000313" key="10">
    <source>
        <dbReference type="EMBL" id="KZL67432.1"/>
    </source>
</evidence>
<dbReference type="GO" id="GO:0000785">
    <property type="term" value="C:chromatin"/>
    <property type="evidence" value="ECO:0007669"/>
    <property type="project" value="TreeGrafter"/>
</dbReference>
<protein>
    <submittedName>
        <fullName evidence="10">C2h2 type zinc finger domain protein</fullName>
    </submittedName>
</protein>
<evidence type="ECO:0000256" key="7">
    <source>
        <dbReference type="PROSITE-ProRule" id="PRU00042"/>
    </source>
</evidence>
<dbReference type="Proteomes" id="UP000076584">
    <property type="component" value="Unassembled WGS sequence"/>
</dbReference>
<dbReference type="InterPro" id="IPR036236">
    <property type="entry name" value="Znf_C2H2_sf"/>
</dbReference>
<evidence type="ECO:0000313" key="11">
    <source>
        <dbReference type="Proteomes" id="UP000076584"/>
    </source>
</evidence>
<feature type="domain" description="C2H2-type" evidence="9">
    <location>
        <begin position="49"/>
        <end position="76"/>
    </location>
</feature>
<keyword evidence="4 7" id="KW-0863">Zinc-finger</keyword>
<dbReference type="STRING" id="1573173.A0A166Q272"/>
<keyword evidence="6" id="KW-0539">Nucleus</keyword>
<dbReference type="PANTHER" id="PTHR40626">
    <property type="entry name" value="MIP31509P"/>
    <property type="match status" value="1"/>
</dbReference>
<feature type="region of interest" description="Disordered" evidence="8">
    <location>
        <begin position="119"/>
        <end position="171"/>
    </location>
</feature>
<evidence type="ECO:0000256" key="3">
    <source>
        <dbReference type="ARBA" id="ARBA00022737"/>
    </source>
</evidence>
<comment type="subcellular location">
    <subcellularLocation>
        <location evidence="1">Nucleus</location>
    </subcellularLocation>
</comment>
<keyword evidence="2" id="KW-0479">Metal-binding</keyword>
<feature type="compositionally biased region" description="Polar residues" evidence="8">
    <location>
        <begin position="149"/>
        <end position="158"/>
    </location>
</feature>